<dbReference type="AlphaFoldDB" id="G0WAG7"/>
<dbReference type="NCBIfam" id="TIGR00272">
    <property type="entry name" value="DPH2"/>
    <property type="match status" value="1"/>
</dbReference>
<dbReference type="GeneID" id="11495181"/>
<comment type="cofactor">
    <cofactor evidence="1">
        <name>[4Fe-4S] cluster</name>
        <dbReference type="ChEBI" id="CHEBI:49883"/>
    </cofactor>
</comment>
<keyword evidence="4 7" id="KW-0479">Metal-binding</keyword>
<dbReference type="GO" id="GO:0120513">
    <property type="term" value="C:2-(3-amino-3-carboxypropyl)histidine synthase complex"/>
    <property type="evidence" value="ECO:0007669"/>
    <property type="project" value="EnsemblFungi"/>
</dbReference>
<dbReference type="NCBIfam" id="TIGR00322">
    <property type="entry name" value="diphth2_R"/>
    <property type="match status" value="2"/>
</dbReference>
<dbReference type="PANTHER" id="PTHR10762">
    <property type="entry name" value="DIPHTHAMIDE BIOSYNTHESIS PROTEIN"/>
    <property type="match status" value="1"/>
</dbReference>
<evidence type="ECO:0000256" key="3">
    <source>
        <dbReference type="ARBA" id="ARBA00006179"/>
    </source>
</evidence>
<dbReference type="GO" id="GO:0017183">
    <property type="term" value="P:protein histidyl modification to diphthamide"/>
    <property type="evidence" value="ECO:0007669"/>
    <property type="project" value="UniProtKB-UniPathway"/>
</dbReference>
<accession>G0WAG7</accession>
<dbReference type="SFLD" id="SFLDG01121">
    <property type="entry name" value="Diphthamide_biosynthesis"/>
    <property type="match status" value="1"/>
</dbReference>
<dbReference type="GO" id="GO:0090560">
    <property type="term" value="F:2-(3-amino-3-carboxypropyl)histidine synthase activity"/>
    <property type="evidence" value="ECO:0007669"/>
    <property type="project" value="EnsemblFungi"/>
</dbReference>
<organism evidence="9 10">
    <name type="scientific">Naumovozyma dairenensis (strain ATCC 10597 / BCRC 20456 / CBS 421 / NBRC 0211 / NRRL Y-12639)</name>
    <name type="common">Saccharomyces dairenensis</name>
    <dbReference type="NCBI Taxonomy" id="1071378"/>
    <lineage>
        <taxon>Eukaryota</taxon>
        <taxon>Fungi</taxon>
        <taxon>Dikarya</taxon>
        <taxon>Ascomycota</taxon>
        <taxon>Saccharomycotina</taxon>
        <taxon>Saccharomycetes</taxon>
        <taxon>Saccharomycetales</taxon>
        <taxon>Saccharomycetaceae</taxon>
        <taxon>Naumovozyma</taxon>
    </lineage>
</organism>
<evidence type="ECO:0000256" key="5">
    <source>
        <dbReference type="ARBA" id="ARBA00023004"/>
    </source>
</evidence>
<sequence length="592" mass="66277">MVETNAELPSSVPAPVAFSTVQTANEFTFQKFDTLKEDREFYLGPHTTLEELREKINDYYALDELITFLNENQDKNYNDITLQFPDPLIKDSTFITNILQDKFAELKTATSKEEKNTIIPKFWVLADTAYSACCVDEVAAEHVNADLVVHFGDACLNAIQKLPVVYSLGRPYLPLHDIIEKFKTQFPDKSSKVCLMSNSAYTLHMKPLFDHLTDVEGYENLIYSQINAAMASDQATILGEEHSLTATESDKCVVTLGSRLLFSRNQDLTIGNGIQDDEETLTILQNEYDLFHLTVPQDPHLLYLTTVFKSVVLYDNKNENVITGPFPSMMKRYKYMSVARTAGCIGILVNTLSLRNTKETINQLTKLIRNSGKKHYLFVVGKPNVAKLANFEPVDIWCILGCSQSGIIIDQINEFYKPIITPYELTMALNDEVTWTGKWVVDFKKALEQISDQIDDQESKPPSTANMEESEAPEFDVVTGKYVSTSRPLRNVYHLELESPSENSGIQTRGDSSNQVIKRTVGGDVIKGTVSTSVSHLQSRNWKGLGSDFSEQDNYEEEGATVEQGISGVARGYGFDRTDAIAKKNAGAGQSK</sequence>
<evidence type="ECO:0000256" key="6">
    <source>
        <dbReference type="ARBA" id="ARBA00023014"/>
    </source>
</evidence>
<gene>
    <name evidence="9" type="primary">NDAI0D04650</name>
    <name evidence="9" type="ordered locus">NDAI_0D04650</name>
</gene>
<dbReference type="HOGENOM" id="CLU_015210_1_1_1"/>
<dbReference type="Gene3D" id="3.40.50.11840">
    <property type="entry name" value="Diphthamide synthesis DPH1/DPH2 domain 1"/>
    <property type="match status" value="1"/>
</dbReference>
<proteinExistence type="inferred from homology"/>
<dbReference type="eggNOG" id="KOG2648">
    <property type="taxonomic scope" value="Eukaryota"/>
</dbReference>
<comment type="similarity">
    <text evidence="3 7">Belongs to the DPH1/DPH2 family. DPH2 subfamily.</text>
</comment>
<comment type="function">
    <text evidence="7">Required for the first step of diphthamide biosynthesis, a post-translational modification of histidine which occurs in elongation factor 2. DPH1 and DPH2 transfer a 3-amino-3-carboxypropyl (ACP) group from S-adenosyl-L-methionine (SAM) to a histidine residue, the reaction is assisted by a reduction system comprising DPH3 and a NADH-dependent reductase. Facilitates the reduction of the catalytic iron-sulfur cluster found in the DPH1 subunit.</text>
</comment>
<dbReference type="InterPro" id="IPR016435">
    <property type="entry name" value="DPH1/DPH2"/>
</dbReference>
<dbReference type="Gene3D" id="3.40.50.11860">
    <property type="entry name" value="Diphthamide synthesis DPH1/DPH2 domain 3"/>
    <property type="match status" value="1"/>
</dbReference>
<dbReference type="RefSeq" id="XP_003670021.1">
    <property type="nucleotide sequence ID" value="XM_003669973.1"/>
</dbReference>
<dbReference type="OMA" id="QIWNENH"/>
<keyword evidence="6 7" id="KW-0411">Iron-sulfur</keyword>
<dbReference type="OrthoDB" id="449241at2759"/>
<dbReference type="Pfam" id="PF01866">
    <property type="entry name" value="Diphthamide_syn"/>
    <property type="match status" value="1"/>
</dbReference>
<comment type="pathway">
    <text evidence="2 7">Protein modification; peptidyl-diphthamide biosynthesis.</text>
</comment>
<keyword evidence="10" id="KW-1185">Reference proteome</keyword>
<protein>
    <recommendedName>
        <fullName evidence="7">2-(3-amino-3-carboxypropyl)histidine synthase subunit 2</fullName>
    </recommendedName>
</protein>
<dbReference type="KEGG" id="ndi:NDAI_0D04650"/>
<dbReference type="InterPro" id="IPR042265">
    <property type="entry name" value="DPH1/DPH2_3"/>
</dbReference>
<dbReference type="SFLD" id="SFLDS00032">
    <property type="entry name" value="Radical_SAM_3-amino-3-carboxyp"/>
    <property type="match status" value="1"/>
</dbReference>
<feature type="region of interest" description="Disordered" evidence="8">
    <location>
        <begin position="454"/>
        <end position="473"/>
    </location>
</feature>
<dbReference type="GO" id="GO:0046872">
    <property type="term" value="F:metal ion binding"/>
    <property type="evidence" value="ECO:0007669"/>
    <property type="project" value="UniProtKB-KW"/>
</dbReference>
<evidence type="ECO:0000256" key="2">
    <source>
        <dbReference type="ARBA" id="ARBA00005156"/>
    </source>
</evidence>
<dbReference type="SFLD" id="SFLDF00408">
    <property type="entry name" value="Diphthamide_biosynthesis_famil"/>
    <property type="match status" value="1"/>
</dbReference>
<comment type="subcellular location">
    <subcellularLocation>
        <location evidence="7">Cytoplasm</location>
    </subcellularLocation>
</comment>
<name>G0WAG7_NAUDC</name>
<reference evidence="9 10" key="1">
    <citation type="journal article" date="2011" name="Proc. Natl. Acad. Sci. U.S.A.">
        <title>Evolutionary erosion of yeast sex chromosomes by mating-type switching accidents.</title>
        <authorList>
            <person name="Gordon J.L."/>
            <person name="Armisen D."/>
            <person name="Proux-Wera E."/>
            <person name="Oheigeartaigh S.S."/>
            <person name="Byrne K.P."/>
            <person name="Wolfe K.H."/>
        </authorList>
    </citation>
    <scope>NUCLEOTIDE SEQUENCE [LARGE SCALE GENOMIC DNA]</scope>
    <source>
        <strain evidence="10">ATCC 10597 / BCRC 20456 / CBS 421 / NBRC 0211 / NRRL Y-12639</strain>
    </source>
</reference>
<dbReference type="UniPathway" id="UPA00559"/>
<dbReference type="Proteomes" id="UP000000689">
    <property type="component" value="Chromosome 4"/>
</dbReference>
<dbReference type="GO" id="GO:0005737">
    <property type="term" value="C:cytoplasm"/>
    <property type="evidence" value="ECO:0007669"/>
    <property type="project" value="UniProtKB-SubCell"/>
</dbReference>
<dbReference type="InterPro" id="IPR042263">
    <property type="entry name" value="DPH1/DPH2_1"/>
</dbReference>
<dbReference type="FunFam" id="3.40.50.11860:FF:000001">
    <property type="entry name" value="2-(3-amino-3-carboxypropyl)histidine synthase subunit 2"/>
    <property type="match status" value="1"/>
</dbReference>
<evidence type="ECO:0000256" key="1">
    <source>
        <dbReference type="ARBA" id="ARBA00001966"/>
    </source>
</evidence>
<dbReference type="InterPro" id="IPR010014">
    <property type="entry name" value="DHP2"/>
</dbReference>
<dbReference type="PANTHER" id="PTHR10762:SF2">
    <property type="entry name" value="2-(3-AMINO-3-CARBOXYPROPYL)HISTIDINE SYNTHASE SUBUNIT 2"/>
    <property type="match status" value="1"/>
</dbReference>
<dbReference type="STRING" id="1071378.G0WAG7"/>
<evidence type="ECO:0000313" key="10">
    <source>
        <dbReference type="Proteomes" id="UP000000689"/>
    </source>
</evidence>
<dbReference type="EMBL" id="HE580270">
    <property type="protein sequence ID" value="CCD24778.1"/>
    <property type="molecule type" value="Genomic_DNA"/>
</dbReference>
<evidence type="ECO:0000256" key="7">
    <source>
        <dbReference type="RuleBase" id="RU364133"/>
    </source>
</evidence>
<evidence type="ECO:0000256" key="8">
    <source>
        <dbReference type="SAM" id="MobiDB-lite"/>
    </source>
</evidence>
<dbReference type="GO" id="GO:0051539">
    <property type="term" value="F:4 iron, 4 sulfur cluster binding"/>
    <property type="evidence" value="ECO:0007669"/>
    <property type="project" value="EnsemblFungi"/>
</dbReference>
<keyword evidence="5 7" id="KW-0408">Iron</keyword>
<evidence type="ECO:0000256" key="4">
    <source>
        <dbReference type="ARBA" id="ARBA00022723"/>
    </source>
</evidence>
<evidence type="ECO:0000313" key="9">
    <source>
        <dbReference type="EMBL" id="CCD24778.1"/>
    </source>
</evidence>
<keyword evidence="7" id="KW-0963">Cytoplasm</keyword>